<organism evidence="2 5">
    <name type="scientific">Myxococcus fulvus</name>
    <dbReference type="NCBI Taxonomy" id="33"/>
    <lineage>
        <taxon>Bacteria</taxon>
        <taxon>Pseudomonadati</taxon>
        <taxon>Myxococcota</taxon>
        <taxon>Myxococcia</taxon>
        <taxon>Myxococcales</taxon>
        <taxon>Cystobacterineae</taxon>
        <taxon>Myxococcaceae</taxon>
        <taxon>Myxococcus</taxon>
    </lineage>
</organism>
<dbReference type="InterPro" id="IPR024079">
    <property type="entry name" value="MetalloPept_cat_dom_sf"/>
</dbReference>
<proteinExistence type="predicted"/>
<feature type="chain" id="PRO_5022893714" description="Peptidase metallopeptidase domain-containing protein" evidence="1">
    <location>
        <begin position="23"/>
        <end position="255"/>
    </location>
</feature>
<dbReference type="EMBL" id="BJXR01000036">
    <property type="protein sequence ID" value="GEN09995.1"/>
    <property type="molecule type" value="Genomic_DNA"/>
</dbReference>
<dbReference type="AlphaFoldDB" id="A0A511T757"/>
<evidence type="ECO:0000313" key="3">
    <source>
        <dbReference type="EMBL" id="SEU25427.1"/>
    </source>
</evidence>
<dbReference type="STRING" id="1334629.MFUL124B02_19935"/>
<dbReference type="OrthoDB" id="5289073at2"/>
<dbReference type="Proteomes" id="UP000183760">
    <property type="component" value="Unassembled WGS sequence"/>
</dbReference>
<comment type="caution">
    <text evidence="2">The sequence shown here is derived from an EMBL/GenBank/DDBJ whole genome shotgun (WGS) entry which is preliminary data.</text>
</comment>
<evidence type="ECO:0000256" key="1">
    <source>
        <dbReference type="SAM" id="SignalP"/>
    </source>
</evidence>
<evidence type="ECO:0000313" key="4">
    <source>
        <dbReference type="Proteomes" id="UP000183760"/>
    </source>
</evidence>
<gene>
    <name evidence="2" type="ORF">MFU01_50320</name>
    <name evidence="3" type="ORF">SAMN05443572_107100</name>
</gene>
<keyword evidence="4" id="KW-1185">Reference proteome</keyword>
<accession>A0A511T757</accession>
<evidence type="ECO:0000313" key="5">
    <source>
        <dbReference type="Proteomes" id="UP000321514"/>
    </source>
</evidence>
<dbReference type="Gene3D" id="3.40.390.10">
    <property type="entry name" value="Collagenase (Catalytic Domain)"/>
    <property type="match status" value="1"/>
</dbReference>
<evidence type="ECO:0008006" key="6">
    <source>
        <dbReference type="Google" id="ProtNLM"/>
    </source>
</evidence>
<reference evidence="2 5" key="2">
    <citation type="submission" date="2019-07" db="EMBL/GenBank/DDBJ databases">
        <title>Whole genome shotgun sequence of Myxococcus fulvus NBRC 100333.</title>
        <authorList>
            <person name="Hosoyama A."/>
            <person name="Uohara A."/>
            <person name="Ohji S."/>
            <person name="Ichikawa N."/>
        </authorList>
    </citation>
    <scope>NUCLEOTIDE SEQUENCE [LARGE SCALE GENOMIC DNA]</scope>
    <source>
        <strain evidence="2 5">NBRC 100333</strain>
    </source>
</reference>
<dbReference type="PROSITE" id="PS51257">
    <property type="entry name" value="PROKAR_LIPOPROTEIN"/>
    <property type="match status" value="1"/>
</dbReference>
<keyword evidence="1" id="KW-0732">Signal</keyword>
<dbReference type="GO" id="GO:0008237">
    <property type="term" value="F:metallopeptidase activity"/>
    <property type="evidence" value="ECO:0007669"/>
    <property type="project" value="InterPro"/>
</dbReference>
<protein>
    <recommendedName>
        <fullName evidence="6">Peptidase metallopeptidase domain-containing protein</fullName>
    </recommendedName>
</protein>
<dbReference type="EMBL" id="FOIB01000007">
    <property type="protein sequence ID" value="SEU25427.1"/>
    <property type="molecule type" value="Genomic_DNA"/>
</dbReference>
<reference evidence="3 4" key="1">
    <citation type="submission" date="2016-10" db="EMBL/GenBank/DDBJ databases">
        <authorList>
            <person name="Varghese N."/>
            <person name="Submissions S."/>
        </authorList>
    </citation>
    <scope>NUCLEOTIDE SEQUENCE [LARGE SCALE GENOMIC DNA]</scope>
    <source>
        <strain evidence="3 4">DSM 16525</strain>
    </source>
</reference>
<feature type="signal peptide" evidence="1">
    <location>
        <begin position="1"/>
        <end position="22"/>
    </location>
</feature>
<dbReference type="RefSeq" id="WP_074956842.1">
    <property type="nucleotide sequence ID" value="NZ_BJXR01000036.1"/>
</dbReference>
<dbReference type="SUPFAM" id="SSF55486">
    <property type="entry name" value="Metalloproteases ('zincins'), catalytic domain"/>
    <property type="match status" value="1"/>
</dbReference>
<dbReference type="Proteomes" id="UP000321514">
    <property type="component" value="Unassembled WGS sequence"/>
</dbReference>
<name>A0A511T757_MYXFU</name>
<sequence length="255" mass="26658">MRAICFTGVLLLGGAVLVTSCAGVEPEEAATVSHQGLAAYQEPDSEVYVVEGDLAFDGASALRAYLERSDTPGLVVGCPEGVIVKWTPSEARDLRYCVSTAFGSRHAAVVSAMNQAAASWEAVANVDFIHASSFDGACSASQTGVIFDVRPVNGASYYARAFFPNAARSARNLLIDSTAFGSIAPYTLAGLLRHELGHVLGFLHEPSATCPAPSNTCPLTDPDPASVMHYPGCGRTVGDLVLSRLDAQAAGFLYP</sequence>
<evidence type="ECO:0000313" key="2">
    <source>
        <dbReference type="EMBL" id="GEN09995.1"/>
    </source>
</evidence>